<evidence type="ECO:0000313" key="5">
    <source>
        <dbReference type="EMBL" id="AVV39509.1"/>
    </source>
</evidence>
<dbReference type="PANTHER" id="PTHR42756">
    <property type="entry name" value="TRANSCRIPTIONAL REGULATOR, MARR"/>
    <property type="match status" value="1"/>
</dbReference>
<keyword evidence="2" id="KW-0238">DNA-binding</keyword>
<dbReference type="SUPFAM" id="SSF46785">
    <property type="entry name" value="Winged helix' DNA-binding domain"/>
    <property type="match status" value="1"/>
</dbReference>
<geneLocation type="plasmid" evidence="6">
    <name>ppv989-508</name>
</geneLocation>
<reference evidence="5 6" key="1">
    <citation type="journal article" date="2018" name="Int J Genomics">
        <title>Comparative Genomics Analysis of Plasmid pPV989-94 from a Clinical Isolate of Pantoea vagans PV989.</title>
        <authorList>
            <person name="Xu L."/>
            <person name="Yin M."/>
            <person name="Zhu T."/>
            <person name="Lu J."/>
            <person name="Bao Q."/>
        </authorList>
    </citation>
    <scope>NUCLEOTIDE SEQUENCE [LARGE SCALE GENOMIC DNA]</scope>
    <source>
        <strain evidence="5 6">PV989</strain>
    </source>
</reference>
<evidence type="ECO:0000256" key="2">
    <source>
        <dbReference type="ARBA" id="ARBA00023125"/>
    </source>
</evidence>
<proteinExistence type="predicted"/>
<dbReference type="RefSeq" id="WP_107320292.1">
    <property type="nucleotide sequence ID" value="NZ_CP028350.1"/>
</dbReference>
<dbReference type="InterPro" id="IPR000835">
    <property type="entry name" value="HTH_MarR-typ"/>
</dbReference>
<sequence>MNNDLGNLFFHLSRQLLQEHTAMWQQNLPDLTKQQFAVLCAVSAKPGIEQMELMEAALSSKATLAELLVRMEKKALIRREEGEKDRRRRFITLTAAGEKILIKAMPLADKVDSHFLNRLGQNQQNELVYLMKTLLKQSNK</sequence>
<dbReference type="GO" id="GO:0003677">
    <property type="term" value="F:DNA binding"/>
    <property type="evidence" value="ECO:0007669"/>
    <property type="project" value="UniProtKB-KW"/>
</dbReference>
<dbReference type="EMBL" id="CP028350">
    <property type="protein sequence ID" value="AVV39509.1"/>
    <property type="molecule type" value="Genomic_DNA"/>
</dbReference>
<evidence type="ECO:0000259" key="4">
    <source>
        <dbReference type="PROSITE" id="PS50995"/>
    </source>
</evidence>
<dbReference type="PANTHER" id="PTHR42756:SF1">
    <property type="entry name" value="TRANSCRIPTIONAL REPRESSOR OF EMRAB OPERON"/>
    <property type="match status" value="1"/>
</dbReference>
<keyword evidence="3" id="KW-0804">Transcription</keyword>
<protein>
    <submittedName>
        <fullName evidence="5">Transcriptional regulator</fullName>
    </submittedName>
</protein>
<organism evidence="5 6">
    <name type="scientific">Pantoea vagans</name>
    <dbReference type="NCBI Taxonomy" id="470934"/>
    <lineage>
        <taxon>Bacteria</taxon>
        <taxon>Pseudomonadati</taxon>
        <taxon>Pseudomonadota</taxon>
        <taxon>Gammaproteobacteria</taxon>
        <taxon>Enterobacterales</taxon>
        <taxon>Erwiniaceae</taxon>
        <taxon>Pantoea</taxon>
    </lineage>
</organism>
<accession>A0AAN1NUD7</accession>
<evidence type="ECO:0000256" key="3">
    <source>
        <dbReference type="ARBA" id="ARBA00023163"/>
    </source>
</evidence>
<dbReference type="Gene3D" id="1.10.10.10">
    <property type="entry name" value="Winged helix-like DNA-binding domain superfamily/Winged helix DNA-binding domain"/>
    <property type="match status" value="1"/>
</dbReference>
<dbReference type="PROSITE" id="PS50995">
    <property type="entry name" value="HTH_MARR_2"/>
    <property type="match status" value="1"/>
</dbReference>
<dbReference type="PRINTS" id="PR00598">
    <property type="entry name" value="HTHMARR"/>
</dbReference>
<keyword evidence="5" id="KW-0614">Plasmid</keyword>
<dbReference type="Proteomes" id="UP000241538">
    <property type="component" value="Plasmid pPV989-508"/>
</dbReference>
<dbReference type="SMART" id="SM00347">
    <property type="entry name" value="HTH_MARR"/>
    <property type="match status" value="1"/>
</dbReference>
<gene>
    <name evidence="5" type="ORF">C9381_19945</name>
</gene>
<dbReference type="Pfam" id="PF12802">
    <property type="entry name" value="MarR_2"/>
    <property type="match status" value="1"/>
</dbReference>
<dbReference type="InterPro" id="IPR036390">
    <property type="entry name" value="WH_DNA-bd_sf"/>
</dbReference>
<evidence type="ECO:0000313" key="6">
    <source>
        <dbReference type="Proteomes" id="UP000241538"/>
    </source>
</evidence>
<evidence type="ECO:0000256" key="1">
    <source>
        <dbReference type="ARBA" id="ARBA00023015"/>
    </source>
</evidence>
<dbReference type="InterPro" id="IPR036388">
    <property type="entry name" value="WH-like_DNA-bd_sf"/>
</dbReference>
<dbReference type="AlphaFoldDB" id="A0AAN1NUD7"/>
<feature type="domain" description="HTH marR-type" evidence="4">
    <location>
        <begin position="2"/>
        <end position="136"/>
    </location>
</feature>
<dbReference type="GO" id="GO:0003700">
    <property type="term" value="F:DNA-binding transcription factor activity"/>
    <property type="evidence" value="ECO:0007669"/>
    <property type="project" value="InterPro"/>
</dbReference>
<keyword evidence="1" id="KW-0805">Transcription regulation</keyword>
<name>A0AAN1NUD7_9GAMM</name>